<dbReference type="AlphaFoldDB" id="A0A7X1HWP9"/>
<keyword evidence="2" id="KW-1185">Reference proteome</keyword>
<organism evidence="1 2">
    <name type="scientific">Streptomyces mexicanus</name>
    <dbReference type="NCBI Taxonomy" id="178566"/>
    <lineage>
        <taxon>Bacteria</taxon>
        <taxon>Bacillati</taxon>
        <taxon>Actinomycetota</taxon>
        <taxon>Actinomycetes</taxon>
        <taxon>Kitasatosporales</taxon>
        <taxon>Streptomycetaceae</taxon>
        <taxon>Streptomyces</taxon>
    </lineage>
</organism>
<accession>A0A7X1HWP9</accession>
<reference evidence="1 2" key="1">
    <citation type="submission" date="2020-08" db="EMBL/GenBank/DDBJ databases">
        <title>Whole-Genome Sequence of French Clinical Streptomyces mexicanus Strain Q0842.</title>
        <authorList>
            <person name="Boxberger M."/>
            <person name="La Scola B."/>
        </authorList>
    </citation>
    <scope>NUCLEOTIDE SEQUENCE [LARGE SCALE GENOMIC DNA]</scope>
    <source>
        <strain evidence="1 2">Marseille-Q0842</strain>
    </source>
</reference>
<sequence length="125" mass="13844">MTRPVRPWAPPLSRDGLATVLDRLRGWTVFDGGAPLDDVATALDDVPPVEEATEELAERLRGHLMRLVTIAVAAEAEQRDETVAQLIERARALRAEGVPEGRWNAVGHLRRLGWAVHELLERLAS</sequence>
<dbReference type="InterPro" id="IPR046300">
    <property type="entry name" value="DUF6415"/>
</dbReference>
<dbReference type="Pfam" id="PF19979">
    <property type="entry name" value="DUF6415"/>
    <property type="match status" value="1"/>
</dbReference>
<gene>
    <name evidence="1" type="ORF">H1R13_05465</name>
</gene>
<evidence type="ECO:0000313" key="2">
    <source>
        <dbReference type="Proteomes" id="UP000517694"/>
    </source>
</evidence>
<dbReference type="EMBL" id="JACMHY010000002">
    <property type="protein sequence ID" value="MBC2864464.1"/>
    <property type="molecule type" value="Genomic_DNA"/>
</dbReference>
<comment type="caution">
    <text evidence="1">The sequence shown here is derived from an EMBL/GenBank/DDBJ whole genome shotgun (WGS) entry which is preliminary data.</text>
</comment>
<proteinExistence type="predicted"/>
<name>A0A7X1HWP9_9ACTN</name>
<dbReference type="OrthoDB" id="4333682at2"/>
<evidence type="ECO:0000313" key="1">
    <source>
        <dbReference type="EMBL" id="MBC2864464.1"/>
    </source>
</evidence>
<dbReference type="Proteomes" id="UP000517694">
    <property type="component" value="Unassembled WGS sequence"/>
</dbReference>
<protein>
    <submittedName>
        <fullName evidence="1">Uncharacterized protein</fullName>
    </submittedName>
</protein>